<keyword evidence="1" id="KW-0732">Signal</keyword>
<reference evidence="4" key="1">
    <citation type="submission" date="2016-11" db="EMBL/GenBank/DDBJ databases">
        <authorList>
            <person name="Varghese N."/>
            <person name="Submissions S."/>
        </authorList>
    </citation>
    <scope>NUCLEOTIDE SEQUENCE [LARGE SCALE GENOMIC DNA]</scope>
    <source>
        <strain evidence="4">DSM 24786</strain>
    </source>
</reference>
<dbReference type="InterPro" id="IPR013766">
    <property type="entry name" value="Thioredoxin_domain"/>
</dbReference>
<accession>A0A1K1M2A1</accession>
<protein>
    <submittedName>
        <fullName evidence="3">Thioredoxin-like</fullName>
    </submittedName>
</protein>
<dbReference type="AlphaFoldDB" id="A0A1K1M2A1"/>
<dbReference type="SUPFAM" id="SSF52833">
    <property type="entry name" value="Thioredoxin-like"/>
    <property type="match status" value="1"/>
</dbReference>
<dbReference type="STRING" id="76595.SAMN05660313_00274"/>
<organism evidence="3 4">
    <name type="scientific">Cellulophaga fucicola</name>
    <dbReference type="NCBI Taxonomy" id="76595"/>
    <lineage>
        <taxon>Bacteria</taxon>
        <taxon>Pseudomonadati</taxon>
        <taxon>Bacteroidota</taxon>
        <taxon>Flavobacteriia</taxon>
        <taxon>Flavobacteriales</taxon>
        <taxon>Flavobacteriaceae</taxon>
        <taxon>Cellulophaga</taxon>
    </lineage>
</organism>
<evidence type="ECO:0000313" key="3">
    <source>
        <dbReference type="EMBL" id="SFW17275.1"/>
    </source>
</evidence>
<dbReference type="PANTHER" id="PTHR15337">
    <property type="entry name" value="ANTERIOR GRADIENT PROTEIN-RELATED"/>
    <property type="match status" value="1"/>
</dbReference>
<dbReference type="RefSeq" id="WP_072301965.1">
    <property type="nucleotide sequence ID" value="NZ_CBDUMO010000024.1"/>
</dbReference>
<dbReference type="InterPro" id="IPR036249">
    <property type="entry name" value="Thioredoxin-like_sf"/>
</dbReference>
<sequence length="151" mass="17527">MKHLLIALIFPILFGTAPSTKVIADVEWNTDYETVLKRAKKQDKNILVYFTGSDWCGPCKMLKKDLFETSEFKEIAKNYELLYIDIPRNNDLLTPEQLKHNMDLMAKYNKKGVFPNLKILDSKGREKGALHGYSMNGDTQHHIKFLKKYTD</sequence>
<keyword evidence="4" id="KW-1185">Reference proteome</keyword>
<feature type="domain" description="Thioredoxin" evidence="2">
    <location>
        <begin position="11"/>
        <end position="151"/>
    </location>
</feature>
<dbReference type="InterPro" id="IPR051099">
    <property type="entry name" value="AGR/TXD"/>
</dbReference>
<name>A0A1K1M2A1_9FLAO</name>
<dbReference type="EMBL" id="FPIY01000001">
    <property type="protein sequence ID" value="SFW17275.1"/>
    <property type="molecule type" value="Genomic_DNA"/>
</dbReference>
<evidence type="ECO:0000256" key="1">
    <source>
        <dbReference type="ARBA" id="ARBA00022729"/>
    </source>
</evidence>
<evidence type="ECO:0000259" key="2">
    <source>
        <dbReference type="PROSITE" id="PS51352"/>
    </source>
</evidence>
<proteinExistence type="predicted"/>
<dbReference type="Pfam" id="PF13899">
    <property type="entry name" value="Thioredoxin_7"/>
    <property type="match status" value="1"/>
</dbReference>
<dbReference type="OrthoDB" id="981626at2"/>
<evidence type="ECO:0000313" key="4">
    <source>
        <dbReference type="Proteomes" id="UP000183257"/>
    </source>
</evidence>
<dbReference type="PANTHER" id="PTHR15337:SF11">
    <property type="entry name" value="THIOREDOXIN DOMAIN-CONTAINING PROTEIN"/>
    <property type="match status" value="1"/>
</dbReference>
<gene>
    <name evidence="3" type="ORF">SAMN05660313_00274</name>
</gene>
<dbReference type="PROSITE" id="PS51352">
    <property type="entry name" value="THIOREDOXIN_2"/>
    <property type="match status" value="1"/>
</dbReference>
<dbReference type="Gene3D" id="3.40.30.10">
    <property type="entry name" value="Glutaredoxin"/>
    <property type="match status" value="1"/>
</dbReference>
<dbReference type="Proteomes" id="UP000183257">
    <property type="component" value="Unassembled WGS sequence"/>
</dbReference>